<dbReference type="Proteomes" id="UP000886501">
    <property type="component" value="Unassembled WGS sequence"/>
</dbReference>
<protein>
    <submittedName>
        <fullName evidence="1">Uncharacterized protein</fullName>
    </submittedName>
</protein>
<evidence type="ECO:0000313" key="2">
    <source>
        <dbReference type="Proteomes" id="UP000886501"/>
    </source>
</evidence>
<evidence type="ECO:0000313" key="1">
    <source>
        <dbReference type="EMBL" id="KAF9647641.1"/>
    </source>
</evidence>
<sequence length="963" mass="107722">MATAMDYDRYDAILHHIFKQTQGDAWFRPNEDHLPCGVAVRVGEAGVFRVFPYENIALEPFEMAVAALNPAVAVKVRSAAVHATLAEAAPDESSIYVDSNTRIQVLDTMMDLPTADKEQLAAFIRDERVLVVWAPSVETIISTCHDFEDRLIKLLWRSRPPVASVEGAGSASNSVSGHSAQPNNPFQTPPVSRYSSVFGIFPSTPNPGLTDSVQTPRSSDPEKGVLVAKKKTKRTWYGKKYTVDVDPDAPTPRPTMVYACVYNGLAAGISLFFICNGIGSLIKQWLLDGNYIRFALAATTPALWCISLFFSLQIMQNLAMIIGPIAHYHANSKYYSAIRPRPNSAVDRALPHITIQMPVYKEGLEAVLAPSIQSIKKAMKTYARQGGTSTIFINDDGLQLLPPAERSARIAYYTNHGIGWVARPPHSNEPDGFKRAGRFKKASNMNYALQLSLKLEKHLETLINQEKSGTRLAAHHQSSTSRSHRFSLSTSDGAEPSMEGNENDEMALEDRALLMAVEEIHEAADKREGFKPWAANGRAMRIGEIVLLVDSDTVVPEDCLRDAAREMAESPEVAIIQHESDVMQVAHHYFENGFAYFTRRINRCISMACANGEVAPFIGHNAFLRWSAIQDSTFMDPVDQKEKIWSEHNVSEDFDMAMRLQEKGFIIRWSTYSKGGFKEGVSLTIDDELNRWQKYSYGCSELLFNPFVKWLTKGPINVSIHRFIWCSAPLHYKLAILAYMFSYYGIAASVTIGVINYVLLGFQLPVDNFYMHSFEIWLATSIVFIGSGTVAFTLLEYRLGYKELLWSFLENVKWTPFFFFFFGGLGIPMTISILAHMLSFNITWGATTKEVQRSNFFKEVPKILKKYWFSLTVSWALIAGMVVLSTPLIPIGWRVDGSGWGVIFPLATAAGCHILFPVCFPTLGLQGLQDNFFPLIADRSEPMAHDLPVLIIRVSPTLGHLYR</sequence>
<gene>
    <name evidence="1" type="ORF">BDM02DRAFT_3169688</name>
</gene>
<name>A0ACB6ZEQ3_THEGA</name>
<comment type="caution">
    <text evidence="1">The sequence shown here is derived from an EMBL/GenBank/DDBJ whole genome shotgun (WGS) entry which is preliminary data.</text>
</comment>
<feature type="non-terminal residue" evidence="1">
    <location>
        <position position="963"/>
    </location>
</feature>
<keyword evidence="2" id="KW-1185">Reference proteome</keyword>
<accession>A0ACB6ZEQ3</accession>
<reference evidence="1" key="1">
    <citation type="submission" date="2019-10" db="EMBL/GenBank/DDBJ databases">
        <authorList>
            <consortium name="DOE Joint Genome Institute"/>
            <person name="Kuo A."/>
            <person name="Miyauchi S."/>
            <person name="Kiss E."/>
            <person name="Drula E."/>
            <person name="Kohler A."/>
            <person name="Sanchez-Garcia M."/>
            <person name="Andreopoulos B."/>
            <person name="Barry K.W."/>
            <person name="Bonito G."/>
            <person name="Buee M."/>
            <person name="Carver A."/>
            <person name="Chen C."/>
            <person name="Cichocki N."/>
            <person name="Clum A."/>
            <person name="Culley D."/>
            <person name="Crous P.W."/>
            <person name="Fauchery L."/>
            <person name="Girlanda M."/>
            <person name="Hayes R."/>
            <person name="Keri Z."/>
            <person name="Labutti K."/>
            <person name="Lipzen A."/>
            <person name="Lombard V."/>
            <person name="Magnuson J."/>
            <person name="Maillard F."/>
            <person name="Morin E."/>
            <person name="Murat C."/>
            <person name="Nolan M."/>
            <person name="Ohm R."/>
            <person name="Pangilinan J."/>
            <person name="Pereira M."/>
            <person name="Perotto S."/>
            <person name="Peter M."/>
            <person name="Riley R."/>
            <person name="Sitrit Y."/>
            <person name="Stielow B."/>
            <person name="Szollosi G."/>
            <person name="Zifcakova L."/>
            <person name="Stursova M."/>
            <person name="Spatafora J.W."/>
            <person name="Tedersoo L."/>
            <person name="Vaario L.-M."/>
            <person name="Yamada A."/>
            <person name="Yan M."/>
            <person name="Wang P."/>
            <person name="Xu J."/>
            <person name="Bruns T."/>
            <person name="Baldrian P."/>
            <person name="Vilgalys R."/>
            <person name="Henrissat B."/>
            <person name="Grigoriev I.V."/>
            <person name="Hibbett D."/>
            <person name="Nagy L.G."/>
            <person name="Martin F.M."/>
        </authorList>
    </citation>
    <scope>NUCLEOTIDE SEQUENCE</scope>
    <source>
        <strain evidence="1">P2</strain>
    </source>
</reference>
<reference evidence="1" key="2">
    <citation type="journal article" date="2020" name="Nat. Commun.">
        <title>Large-scale genome sequencing of mycorrhizal fungi provides insights into the early evolution of symbiotic traits.</title>
        <authorList>
            <person name="Miyauchi S."/>
            <person name="Kiss E."/>
            <person name="Kuo A."/>
            <person name="Drula E."/>
            <person name="Kohler A."/>
            <person name="Sanchez-Garcia M."/>
            <person name="Morin E."/>
            <person name="Andreopoulos B."/>
            <person name="Barry K.W."/>
            <person name="Bonito G."/>
            <person name="Buee M."/>
            <person name="Carver A."/>
            <person name="Chen C."/>
            <person name="Cichocki N."/>
            <person name="Clum A."/>
            <person name="Culley D."/>
            <person name="Crous P.W."/>
            <person name="Fauchery L."/>
            <person name="Girlanda M."/>
            <person name="Hayes R.D."/>
            <person name="Keri Z."/>
            <person name="LaButti K."/>
            <person name="Lipzen A."/>
            <person name="Lombard V."/>
            <person name="Magnuson J."/>
            <person name="Maillard F."/>
            <person name="Murat C."/>
            <person name="Nolan M."/>
            <person name="Ohm R.A."/>
            <person name="Pangilinan J."/>
            <person name="Pereira M.F."/>
            <person name="Perotto S."/>
            <person name="Peter M."/>
            <person name="Pfister S."/>
            <person name="Riley R."/>
            <person name="Sitrit Y."/>
            <person name="Stielow J.B."/>
            <person name="Szollosi G."/>
            <person name="Zifcakova L."/>
            <person name="Stursova M."/>
            <person name="Spatafora J.W."/>
            <person name="Tedersoo L."/>
            <person name="Vaario L.M."/>
            <person name="Yamada A."/>
            <person name="Yan M."/>
            <person name="Wang P."/>
            <person name="Xu J."/>
            <person name="Bruns T."/>
            <person name="Baldrian P."/>
            <person name="Vilgalys R."/>
            <person name="Dunand C."/>
            <person name="Henrissat B."/>
            <person name="Grigoriev I.V."/>
            <person name="Hibbett D."/>
            <person name="Nagy L.G."/>
            <person name="Martin F.M."/>
        </authorList>
    </citation>
    <scope>NUCLEOTIDE SEQUENCE</scope>
    <source>
        <strain evidence="1">P2</strain>
    </source>
</reference>
<dbReference type="EMBL" id="MU118029">
    <property type="protein sequence ID" value="KAF9647641.1"/>
    <property type="molecule type" value="Genomic_DNA"/>
</dbReference>
<organism evidence="1 2">
    <name type="scientific">Thelephora ganbajun</name>
    <name type="common">Ganba fungus</name>
    <dbReference type="NCBI Taxonomy" id="370292"/>
    <lineage>
        <taxon>Eukaryota</taxon>
        <taxon>Fungi</taxon>
        <taxon>Dikarya</taxon>
        <taxon>Basidiomycota</taxon>
        <taxon>Agaricomycotina</taxon>
        <taxon>Agaricomycetes</taxon>
        <taxon>Thelephorales</taxon>
        <taxon>Thelephoraceae</taxon>
        <taxon>Thelephora</taxon>
    </lineage>
</organism>
<proteinExistence type="predicted"/>